<evidence type="ECO:0000313" key="3">
    <source>
        <dbReference type="Proteomes" id="UP000271162"/>
    </source>
</evidence>
<gene>
    <name evidence="2" type="ORF">NBR_LOCUS2236</name>
</gene>
<feature type="compositionally biased region" description="Low complexity" evidence="1">
    <location>
        <begin position="18"/>
        <end position="28"/>
    </location>
</feature>
<feature type="region of interest" description="Disordered" evidence="1">
    <location>
        <begin position="1"/>
        <end position="35"/>
    </location>
</feature>
<dbReference type="EMBL" id="UYSL01002413">
    <property type="protein sequence ID" value="VDL65825.1"/>
    <property type="molecule type" value="Genomic_DNA"/>
</dbReference>
<evidence type="ECO:0000313" key="4">
    <source>
        <dbReference type="WBParaSite" id="NBR_0000223501-mRNA-1"/>
    </source>
</evidence>
<sequence>MAESQNSEQCRGGGKGTSVGSTSTITAGETPTGSP</sequence>
<reference evidence="2 3" key="2">
    <citation type="submission" date="2018-11" db="EMBL/GenBank/DDBJ databases">
        <authorList>
            <consortium name="Pathogen Informatics"/>
        </authorList>
    </citation>
    <scope>NUCLEOTIDE SEQUENCE [LARGE SCALE GENOMIC DNA]</scope>
</reference>
<keyword evidence="3" id="KW-1185">Reference proteome</keyword>
<dbReference type="WBParaSite" id="NBR_0000223501-mRNA-1">
    <property type="protein sequence ID" value="NBR_0000223501-mRNA-1"/>
    <property type="gene ID" value="NBR_0000223501"/>
</dbReference>
<accession>A0A0N4XI83</accession>
<dbReference type="AlphaFoldDB" id="A0A0N4XI83"/>
<reference evidence="4" key="1">
    <citation type="submission" date="2017-02" db="UniProtKB">
        <authorList>
            <consortium name="WormBaseParasite"/>
        </authorList>
    </citation>
    <scope>IDENTIFICATION</scope>
</reference>
<evidence type="ECO:0000256" key="1">
    <source>
        <dbReference type="SAM" id="MobiDB-lite"/>
    </source>
</evidence>
<dbReference type="Proteomes" id="UP000271162">
    <property type="component" value="Unassembled WGS sequence"/>
</dbReference>
<protein>
    <submittedName>
        <fullName evidence="2 4">Uncharacterized protein</fullName>
    </submittedName>
</protein>
<proteinExistence type="predicted"/>
<organism evidence="4">
    <name type="scientific">Nippostrongylus brasiliensis</name>
    <name type="common">Rat hookworm</name>
    <dbReference type="NCBI Taxonomy" id="27835"/>
    <lineage>
        <taxon>Eukaryota</taxon>
        <taxon>Metazoa</taxon>
        <taxon>Ecdysozoa</taxon>
        <taxon>Nematoda</taxon>
        <taxon>Chromadorea</taxon>
        <taxon>Rhabditida</taxon>
        <taxon>Rhabditina</taxon>
        <taxon>Rhabditomorpha</taxon>
        <taxon>Strongyloidea</taxon>
        <taxon>Heligmosomidae</taxon>
        <taxon>Nippostrongylus</taxon>
    </lineage>
</organism>
<name>A0A0N4XI83_NIPBR</name>
<evidence type="ECO:0000313" key="2">
    <source>
        <dbReference type="EMBL" id="VDL65825.1"/>
    </source>
</evidence>